<protein>
    <recommendedName>
        <fullName evidence="3">Conserved oligomeric Golgi complex subunit 3</fullName>
    </recommendedName>
    <alternativeName>
        <fullName evidence="8">Component of oligomeric Golgi complex 3</fullName>
    </alternativeName>
</protein>
<evidence type="ECO:0000256" key="5">
    <source>
        <dbReference type="ARBA" id="ARBA00022927"/>
    </source>
</evidence>
<dbReference type="OMA" id="DEFELWG"/>
<feature type="compositionally biased region" description="Polar residues" evidence="9">
    <location>
        <begin position="462"/>
        <end position="478"/>
    </location>
</feature>
<keyword evidence="4" id="KW-0813">Transport</keyword>
<dbReference type="InterPro" id="IPR007265">
    <property type="entry name" value="COG_su3"/>
</dbReference>
<dbReference type="Pfam" id="PF04136">
    <property type="entry name" value="COG3_N"/>
    <property type="match status" value="1"/>
</dbReference>
<dbReference type="Pfam" id="PF20671">
    <property type="entry name" value="COG3_C"/>
    <property type="match status" value="1"/>
</dbReference>
<evidence type="ECO:0000259" key="11">
    <source>
        <dbReference type="Pfam" id="PF20671"/>
    </source>
</evidence>
<dbReference type="InterPro" id="IPR048320">
    <property type="entry name" value="COG3_N"/>
</dbReference>
<dbReference type="Proteomes" id="UP000193685">
    <property type="component" value="Unassembled WGS sequence"/>
</dbReference>
<feature type="domain" description="Conserved oligomeric Golgi complex subunit 3 C-terminal" evidence="11">
    <location>
        <begin position="257"/>
        <end position="571"/>
    </location>
</feature>
<dbReference type="RefSeq" id="XP_040726423.1">
    <property type="nucleotide sequence ID" value="XM_040869041.1"/>
</dbReference>
<evidence type="ECO:0000256" key="2">
    <source>
        <dbReference type="ARBA" id="ARBA00009936"/>
    </source>
</evidence>
<name>A0A1Y2FNW4_PROLT</name>
<accession>A0A1Y2FNW4</accession>
<dbReference type="PANTHER" id="PTHR13302">
    <property type="entry name" value="CONSERVED OLIGOMERIC GOLGI COMPLEX COMPONENT 3"/>
    <property type="match status" value="1"/>
</dbReference>
<evidence type="ECO:0000256" key="1">
    <source>
        <dbReference type="ARBA" id="ARBA00004395"/>
    </source>
</evidence>
<feature type="region of interest" description="Disordered" evidence="9">
    <location>
        <begin position="457"/>
        <end position="478"/>
    </location>
</feature>
<dbReference type="EMBL" id="MCFI01000006">
    <property type="protein sequence ID" value="ORY84405.1"/>
    <property type="molecule type" value="Genomic_DNA"/>
</dbReference>
<feature type="domain" description="Conserved oligomeric Golgi complex subunit 3 N-terminal" evidence="10">
    <location>
        <begin position="103"/>
        <end position="237"/>
    </location>
</feature>
<evidence type="ECO:0000256" key="9">
    <source>
        <dbReference type="SAM" id="MobiDB-lite"/>
    </source>
</evidence>
<reference evidence="12 13" key="1">
    <citation type="submission" date="2016-07" db="EMBL/GenBank/DDBJ databases">
        <title>Pervasive Adenine N6-methylation of Active Genes in Fungi.</title>
        <authorList>
            <consortium name="DOE Joint Genome Institute"/>
            <person name="Mondo S.J."/>
            <person name="Dannebaum R.O."/>
            <person name="Kuo R.C."/>
            <person name="Labutti K."/>
            <person name="Haridas S."/>
            <person name="Kuo A."/>
            <person name="Salamov A."/>
            <person name="Ahrendt S.R."/>
            <person name="Lipzen A."/>
            <person name="Sullivan W."/>
            <person name="Andreopoulos W.B."/>
            <person name="Clum A."/>
            <person name="Lindquist E."/>
            <person name="Daum C."/>
            <person name="Ramamoorthy G.K."/>
            <person name="Gryganskyi A."/>
            <person name="Culley D."/>
            <person name="Magnuson J.K."/>
            <person name="James T.Y."/>
            <person name="O'Malley M.A."/>
            <person name="Stajich J.E."/>
            <person name="Spatafora J.W."/>
            <person name="Visel A."/>
            <person name="Grigoriev I.V."/>
        </authorList>
    </citation>
    <scope>NUCLEOTIDE SEQUENCE [LARGE SCALE GENOMIC DNA]</scope>
    <source>
        <strain evidence="12 13">12-1054</strain>
    </source>
</reference>
<keyword evidence="13" id="KW-1185">Reference proteome</keyword>
<dbReference type="GO" id="GO:0006886">
    <property type="term" value="P:intracellular protein transport"/>
    <property type="evidence" value="ECO:0007669"/>
    <property type="project" value="InterPro"/>
</dbReference>
<dbReference type="InterPro" id="IPR048685">
    <property type="entry name" value="COG3_C"/>
</dbReference>
<sequence>MDDYLYAYSDLRPPSPIKARSPSPPLAPCIPKVAKSPPRADVRRRPRSLQGIELPRPILPRDATHWDVKEIEEAHLDDEQIFEDLQDLQLKQIKETSLLRLVSCRAVLDQADRVLSVLAGIKDGFDAVAEQTHTLQTRCNELQAEEARMTSLADDIKETLQPFSYLPTAVRLLNVPGSDLVLQPSYRELLNRVETSLEFLEQHPDYKDADVFTRSYRQCMTKALTLIRVHFNTALRQVTADVTSKMSNGLNKNTQAALLYTKFRSLSPSMAPLLMRLSQASKHHTEYESLLNDCLSAYFATRKALLASTLATTFKDFALIKELDSFATSSVSFMRSLVADEQELFRAFFPEVDGAAFANFQATLGPSFTDAMGPRITAETSLTRLCEVCASLQAQCVQEDNTHGLDLSPLFTTTLQQLEARVATLARAAIASNITGYAPTEQDLDYHGKLVRRQRTRPALSRTGSVGHSLAPSSSSVFDDSETVQSGLQGSSADWYITLRTSIALLSKIYRLVQSSLFDALAHEVVRGCLSSLLSAASSIRRKNLVNGQLFLIKHLLLLREQMAGFELEHLPEASGLEQGQGITATLWDAAAKGDLFSPSALYSLASSGFSRLAAGALSRPVENMQDARLELEDQLQLAVNQLVASCADGITQPLRSCMGNKQTKPEALVEANRKFRAGLPDAFALFREALQLYLDDEQEPVAGVLLEMAQDKTLETYERFDSYLRMGKLHETLPVDQQVASVLDTAAWVREISGWEKPTY</sequence>
<evidence type="ECO:0000256" key="8">
    <source>
        <dbReference type="ARBA" id="ARBA00031339"/>
    </source>
</evidence>
<dbReference type="GO" id="GO:0006891">
    <property type="term" value="P:intra-Golgi vesicle-mediated transport"/>
    <property type="evidence" value="ECO:0007669"/>
    <property type="project" value="TreeGrafter"/>
</dbReference>
<dbReference type="OrthoDB" id="296793at2759"/>
<dbReference type="GO" id="GO:0000139">
    <property type="term" value="C:Golgi membrane"/>
    <property type="evidence" value="ECO:0007669"/>
    <property type="project" value="UniProtKB-SubCell"/>
</dbReference>
<gene>
    <name evidence="12" type="ORF">BCR37DRAFT_378430</name>
</gene>
<evidence type="ECO:0000256" key="3">
    <source>
        <dbReference type="ARBA" id="ARBA00020976"/>
    </source>
</evidence>
<dbReference type="GeneID" id="63785640"/>
<dbReference type="GO" id="GO:0017119">
    <property type="term" value="C:Golgi transport complex"/>
    <property type="evidence" value="ECO:0007669"/>
    <property type="project" value="TreeGrafter"/>
</dbReference>
<evidence type="ECO:0000259" key="10">
    <source>
        <dbReference type="Pfam" id="PF04136"/>
    </source>
</evidence>
<evidence type="ECO:0000256" key="4">
    <source>
        <dbReference type="ARBA" id="ARBA00022448"/>
    </source>
</evidence>
<keyword evidence="5" id="KW-0653">Protein transport</keyword>
<evidence type="ECO:0000313" key="12">
    <source>
        <dbReference type="EMBL" id="ORY84405.1"/>
    </source>
</evidence>
<dbReference type="GO" id="GO:0007030">
    <property type="term" value="P:Golgi organization"/>
    <property type="evidence" value="ECO:0007669"/>
    <property type="project" value="TreeGrafter"/>
</dbReference>
<dbReference type="PANTHER" id="PTHR13302:SF8">
    <property type="entry name" value="CONSERVED OLIGOMERIC GOLGI COMPLEX SUBUNIT 3"/>
    <property type="match status" value="1"/>
</dbReference>
<proteinExistence type="inferred from homology"/>
<evidence type="ECO:0000256" key="6">
    <source>
        <dbReference type="ARBA" id="ARBA00023034"/>
    </source>
</evidence>
<evidence type="ECO:0000313" key="13">
    <source>
        <dbReference type="Proteomes" id="UP000193685"/>
    </source>
</evidence>
<dbReference type="AlphaFoldDB" id="A0A1Y2FNW4"/>
<evidence type="ECO:0000256" key="7">
    <source>
        <dbReference type="ARBA" id="ARBA00023136"/>
    </source>
</evidence>
<comment type="caution">
    <text evidence="12">The sequence shown here is derived from an EMBL/GenBank/DDBJ whole genome shotgun (WGS) entry which is preliminary data.</text>
</comment>
<comment type="subcellular location">
    <subcellularLocation>
        <location evidence="1">Golgi apparatus membrane</location>
        <topology evidence="1">Peripheral membrane protein</topology>
    </subcellularLocation>
</comment>
<feature type="region of interest" description="Disordered" evidence="9">
    <location>
        <begin position="12"/>
        <end position="46"/>
    </location>
</feature>
<keyword evidence="7" id="KW-0472">Membrane</keyword>
<organism evidence="12 13">
    <name type="scientific">Protomyces lactucae-debilis</name>
    <dbReference type="NCBI Taxonomy" id="2754530"/>
    <lineage>
        <taxon>Eukaryota</taxon>
        <taxon>Fungi</taxon>
        <taxon>Dikarya</taxon>
        <taxon>Ascomycota</taxon>
        <taxon>Taphrinomycotina</taxon>
        <taxon>Taphrinomycetes</taxon>
        <taxon>Taphrinales</taxon>
        <taxon>Protomycetaceae</taxon>
        <taxon>Protomyces</taxon>
    </lineage>
</organism>
<comment type="similarity">
    <text evidence="2">Belongs to the COG3 family.</text>
</comment>
<keyword evidence="6" id="KW-0333">Golgi apparatus</keyword>
<dbReference type="STRING" id="56484.A0A1Y2FNW4"/>
<dbReference type="GO" id="GO:0005801">
    <property type="term" value="C:cis-Golgi network"/>
    <property type="evidence" value="ECO:0007669"/>
    <property type="project" value="InterPro"/>
</dbReference>